<accession>A0ABS1CFD4</accession>
<proteinExistence type="predicted"/>
<protein>
    <recommendedName>
        <fullName evidence="1">Spore protein YkvP/CgeB glycosyl transferase-like domain-containing protein</fullName>
    </recommendedName>
</protein>
<keyword evidence="3" id="KW-1185">Reference proteome</keyword>
<reference evidence="2 3" key="1">
    <citation type="journal article" date="2020" name="Microorganisms">
        <title>Osmotic Adaptation and Compatible Solute Biosynthesis of Phototrophic Bacteria as Revealed from Genome Analyses.</title>
        <authorList>
            <person name="Imhoff J.F."/>
            <person name="Rahn T."/>
            <person name="Kunzel S."/>
            <person name="Keller A."/>
            <person name="Neulinger S.C."/>
        </authorList>
    </citation>
    <scope>NUCLEOTIDE SEQUENCE [LARGE SCALE GENOMIC DNA]</scope>
    <source>
        <strain evidence="2 3">DSM 6210</strain>
    </source>
</reference>
<dbReference type="RefSeq" id="WP_200235621.1">
    <property type="nucleotide sequence ID" value="NZ_NRRV01000013.1"/>
</dbReference>
<sequence length="376" mass="43580">MQALILSNTGFGHGSLYPFIHYKEDLQSRFGLTSREIVSDSLQQKLIDARAFSGELIVISVPWDTDRHKLLDFYRELRRSCPDQKLVHFDYGDGNQSPHFGILPYVDLYLKQYLNTDWDDYSRRFLGGSKFIQYLVAIGQASDSILSEVWTELFQSELPAEHEHKLMLGWNFGLWKRMIYLAEGKPDLVLLGKDKPHRFAAAKAKAALDGVRGRGKTIDAYCRATLYAGWTRKHRETTIAELNHLADDYAVVSSTGKVSFSEYYREMAQARIFVSPSGWCEYTPKDYEAMYFGALLLKPSLEHIKTEPDVCFPGETYVPLKWDMSDMLDQCRYYLDNEDERRRIADKAREVYVGYYRERRLVDHLGNILKRLALVD</sequence>
<dbReference type="SUPFAM" id="SSF53756">
    <property type="entry name" value="UDP-Glycosyltransferase/glycogen phosphorylase"/>
    <property type="match status" value="1"/>
</dbReference>
<evidence type="ECO:0000313" key="2">
    <source>
        <dbReference type="EMBL" id="MBK1630603.1"/>
    </source>
</evidence>
<name>A0ABS1CFD4_9GAMM</name>
<evidence type="ECO:0000313" key="3">
    <source>
        <dbReference type="Proteomes" id="UP000748752"/>
    </source>
</evidence>
<comment type="caution">
    <text evidence="2">The sequence shown here is derived from an EMBL/GenBank/DDBJ whole genome shotgun (WGS) entry which is preliminary data.</text>
</comment>
<dbReference type="Proteomes" id="UP000748752">
    <property type="component" value="Unassembled WGS sequence"/>
</dbReference>
<organism evidence="2 3">
    <name type="scientific">Thiohalocapsa halophila</name>
    <dbReference type="NCBI Taxonomy" id="69359"/>
    <lineage>
        <taxon>Bacteria</taxon>
        <taxon>Pseudomonadati</taxon>
        <taxon>Pseudomonadota</taxon>
        <taxon>Gammaproteobacteria</taxon>
        <taxon>Chromatiales</taxon>
        <taxon>Chromatiaceae</taxon>
        <taxon>Thiohalocapsa</taxon>
    </lineage>
</organism>
<gene>
    <name evidence="2" type="ORF">CKO31_07560</name>
</gene>
<feature type="domain" description="Spore protein YkvP/CgeB glycosyl transferase-like" evidence="1">
    <location>
        <begin position="233"/>
        <end position="355"/>
    </location>
</feature>
<dbReference type="EMBL" id="NRRV01000013">
    <property type="protein sequence ID" value="MBK1630603.1"/>
    <property type="molecule type" value="Genomic_DNA"/>
</dbReference>
<dbReference type="InterPro" id="IPR055259">
    <property type="entry name" value="YkvP/CgeB_Glyco_trans-like"/>
</dbReference>
<evidence type="ECO:0000259" key="1">
    <source>
        <dbReference type="Pfam" id="PF13524"/>
    </source>
</evidence>
<dbReference type="Pfam" id="PF13524">
    <property type="entry name" value="Glyco_trans_1_2"/>
    <property type="match status" value="1"/>
</dbReference>
<dbReference type="Gene3D" id="3.40.50.2000">
    <property type="entry name" value="Glycogen Phosphorylase B"/>
    <property type="match status" value="1"/>
</dbReference>